<proteinExistence type="predicted"/>
<name>A0ABQ9JGX4_9CUCU</name>
<reference evidence="1" key="1">
    <citation type="journal article" date="2023" name="Insect Mol. Biol.">
        <title>Genome sequencing provides insights into the evolution of gene families encoding plant cell wall-degrading enzymes in longhorned beetles.</title>
        <authorList>
            <person name="Shin N.R."/>
            <person name="Okamura Y."/>
            <person name="Kirsch R."/>
            <person name="Pauchet Y."/>
        </authorList>
    </citation>
    <scope>NUCLEOTIDE SEQUENCE</scope>
    <source>
        <strain evidence="1">MMC_N1</strain>
    </source>
</reference>
<comment type="caution">
    <text evidence="1">The sequence shown here is derived from an EMBL/GenBank/DDBJ whole genome shotgun (WGS) entry which is preliminary data.</text>
</comment>
<protein>
    <submittedName>
        <fullName evidence="1">Uncharacterized protein</fullName>
    </submittedName>
</protein>
<accession>A0ABQ9JGX4</accession>
<dbReference type="Proteomes" id="UP001162164">
    <property type="component" value="Unassembled WGS sequence"/>
</dbReference>
<dbReference type="EMBL" id="JAPWTJ010000549">
    <property type="protein sequence ID" value="KAJ8977436.1"/>
    <property type="molecule type" value="Genomic_DNA"/>
</dbReference>
<sequence>MAAFYLGECCSHRLQLGFGDSWKQEQTEISLAQMLLWCLPSEKHNFNSLYFSQQESKGKMLCDKPINLLQGTRTWSFLNLNGHPVEIVCKRIVSHLTIHYNVLPQCSNVLKAPSRVGFYFYTLPYAVVKLNAEKIYIVYVGHKDQHSEMFFNCLAEMKKSMVVLANFSPKIFHALPEIDYQIMCEYIQGRGEWLNALDHLKGPTFDSGFGIVWWVRLDGAISIERNVKPAGGSACCATSGTLKTPRQCGGSSTFFYRLVVAEADPGFR</sequence>
<evidence type="ECO:0000313" key="1">
    <source>
        <dbReference type="EMBL" id="KAJ8977436.1"/>
    </source>
</evidence>
<gene>
    <name evidence="1" type="ORF">NQ317_009689</name>
</gene>
<organism evidence="1 2">
    <name type="scientific">Molorchus minor</name>
    <dbReference type="NCBI Taxonomy" id="1323400"/>
    <lineage>
        <taxon>Eukaryota</taxon>
        <taxon>Metazoa</taxon>
        <taxon>Ecdysozoa</taxon>
        <taxon>Arthropoda</taxon>
        <taxon>Hexapoda</taxon>
        <taxon>Insecta</taxon>
        <taxon>Pterygota</taxon>
        <taxon>Neoptera</taxon>
        <taxon>Endopterygota</taxon>
        <taxon>Coleoptera</taxon>
        <taxon>Polyphaga</taxon>
        <taxon>Cucujiformia</taxon>
        <taxon>Chrysomeloidea</taxon>
        <taxon>Cerambycidae</taxon>
        <taxon>Lamiinae</taxon>
        <taxon>Monochamini</taxon>
        <taxon>Molorchus</taxon>
    </lineage>
</organism>
<keyword evidence="2" id="KW-1185">Reference proteome</keyword>
<evidence type="ECO:0000313" key="2">
    <source>
        <dbReference type="Proteomes" id="UP001162164"/>
    </source>
</evidence>